<dbReference type="EC" id="3.1.3.5" evidence="1"/>
<evidence type="ECO:0000313" key="1">
    <source>
        <dbReference type="EMBL" id="NYI51176.1"/>
    </source>
</evidence>
<reference evidence="1 2" key="1">
    <citation type="submission" date="2020-07" db="EMBL/GenBank/DDBJ databases">
        <title>Genomic Encyclopedia of Type Strains, Phase IV (KMG-IV): sequencing the most valuable type-strain genomes for metagenomic binning, comparative biology and taxonomic classification.</title>
        <authorList>
            <person name="Goeker M."/>
        </authorList>
    </citation>
    <scope>NUCLEOTIDE SEQUENCE [LARGE SCALE GENOMIC DNA]</scope>
    <source>
        <strain evidence="1 2">DSM 23697</strain>
    </source>
</reference>
<name>A0A8E2A938_9PORP</name>
<dbReference type="GO" id="GO:0005737">
    <property type="term" value="C:cytoplasm"/>
    <property type="evidence" value="ECO:0007669"/>
    <property type="project" value="InterPro"/>
</dbReference>
<dbReference type="AlphaFoldDB" id="A0A8E2A938"/>
<keyword evidence="2" id="KW-1185">Reference proteome</keyword>
<gene>
    <name evidence="1" type="ORF">F5613_003350</name>
</gene>
<accession>A0A8E2A938</accession>
<dbReference type="PANTHER" id="PTHR31367">
    <property type="entry name" value="CYTOSOLIC 5'-NUCLEOTIDASE 1 FAMILY MEMBER"/>
    <property type="match status" value="1"/>
</dbReference>
<protein>
    <submittedName>
        <fullName evidence="1">5'-nucleotidase</fullName>
        <ecNumber evidence="1">3.1.3.5</ecNumber>
    </submittedName>
</protein>
<dbReference type="PANTHER" id="PTHR31367:SF5">
    <property type="entry name" value="CYTOSOLIC 5'-NUCLEOTIDASE 1A"/>
    <property type="match status" value="1"/>
</dbReference>
<dbReference type="InterPro" id="IPR010394">
    <property type="entry name" value="5-nucleotidase"/>
</dbReference>
<organism evidence="1 2">
    <name type="scientific">Macellibacteroides fermentans</name>
    <dbReference type="NCBI Taxonomy" id="879969"/>
    <lineage>
        <taxon>Bacteria</taxon>
        <taxon>Pseudomonadati</taxon>
        <taxon>Bacteroidota</taxon>
        <taxon>Bacteroidia</taxon>
        <taxon>Bacteroidales</taxon>
        <taxon>Porphyromonadaceae</taxon>
        <taxon>Macellibacteroides</taxon>
    </lineage>
</organism>
<keyword evidence="1" id="KW-0378">Hydrolase</keyword>
<dbReference type="GO" id="GO:0008253">
    <property type="term" value="F:5'-nucleotidase activity"/>
    <property type="evidence" value="ECO:0007669"/>
    <property type="project" value="UniProtKB-EC"/>
</dbReference>
<dbReference type="RefSeq" id="WP_179400506.1">
    <property type="nucleotide sequence ID" value="NZ_JACCCY010000008.1"/>
</dbReference>
<comment type="caution">
    <text evidence="1">The sequence shown here is derived from an EMBL/GenBank/DDBJ whole genome shotgun (WGS) entry which is preliminary data.</text>
</comment>
<dbReference type="EMBL" id="JACCCY010000008">
    <property type="protein sequence ID" value="NYI51176.1"/>
    <property type="molecule type" value="Genomic_DNA"/>
</dbReference>
<proteinExistence type="predicted"/>
<dbReference type="Proteomes" id="UP000574332">
    <property type="component" value="Unassembled WGS sequence"/>
</dbReference>
<dbReference type="GO" id="GO:0000287">
    <property type="term" value="F:magnesium ion binding"/>
    <property type="evidence" value="ECO:0007669"/>
    <property type="project" value="InterPro"/>
</dbReference>
<dbReference type="GO" id="GO:0009117">
    <property type="term" value="P:nucleotide metabolic process"/>
    <property type="evidence" value="ECO:0007669"/>
    <property type="project" value="InterPro"/>
</dbReference>
<dbReference type="GO" id="GO:0000166">
    <property type="term" value="F:nucleotide binding"/>
    <property type="evidence" value="ECO:0007669"/>
    <property type="project" value="InterPro"/>
</dbReference>
<evidence type="ECO:0000313" key="2">
    <source>
        <dbReference type="Proteomes" id="UP000574332"/>
    </source>
</evidence>
<dbReference type="Pfam" id="PF06189">
    <property type="entry name" value="5-nucleotidase"/>
    <property type="match status" value="1"/>
</dbReference>
<sequence length="309" mass="35556">MGYPIEKKLVVGISSNALFDLRKEDEIFENEGLEAYRQYQNEHKADILNTGVAYPFIKRFLRINDVYNVEKPVEVVLLSRNSPETGVRIFNSIRQYELNITRAAFMSGSSAVKYIPAFNISLFLATNENDVKEAIKANLPAGRILQNEIHDDETFELRVAFDFDGVIANDEAEKIYKQNGIQKYHEYEKEHSSEELEAGPLADFFTKLAFFQRLETTHRQKNKDYQRILKTAIVTARNAPAHERAINTLNKWGVEVDEMFLLGGVDKSRILEVMKPHLYFDDQMIHLDQTSIKNIPLVHIPFGIANEDI</sequence>